<dbReference type="SUPFAM" id="SSF48452">
    <property type="entry name" value="TPR-like"/>
    <property type="match status" value="1"/>
</dbReference>
<dbReference type="SUPFAM" id="SSF47413">
    <property type="entry name" value="lambda repressor-like DNA-binding domains"/>
    <property type="match status" value="1"/>
</dbReference>
<reference evidence="3 4" key="2">
    <citation type="submission" date="2023-11" db="EMBL/GenBank/DDBJ databases">
        <authorList>
            <person name="Lara A.C."/>
            <person name="Chronakova A."/>
        </authorList>
    </citation>
    <scope>NUCLEOTIDE SEQUENCE [LARGE SCALE GENOMIC DNA]</scope>
    <source>
        <strain evidence="3 4">BCCO 10_0061</strain>
    </source>
</reference>
<dbReference type="InterPro" id="IPR011990">
    <property type="entry name" value="TPR-like_helical_dom_sf"/>
</dbReference>
<dbReference type="SMART" id="SM00382">
    <property type="entry name" value="AAA"/>
    <property type="match status" value="1"/>
</dbReference>
<dbReference type="SUPFAM" id="SSF52540">
    <property type="entry name" value="P-loop containing nucleoside triphosphate hydrolases"/>
    <property type="match status" value="1"/>
</dbReference>
<reference evidence="3 4" key="1">
    <citation type="submission" date="2023-11" db="EMBL/GenBank/DDBJ databases">
        <title>Lentzea sokolovensis, sp. nov., Lentzea kristufkii, sp. nov., and Lentzea miocenensis, sp. nov., rare actinobacteria from Sokolov Coal Basin, Miocene lacustrine sediment, Czech Republic.</title>
        <authorList>
            <person name="Lara A."/>
            <person name="Kotroba L."/>
            <person name="Nouioui I."/>
            <person name="Neumann-Schaal M."/>
            <person name="Mast Y."/>
            <person name="Chronakova A."/>
        </authorList>
    </citation>
    <scope>NUCLEOTIDE SEQUENCE [LARGE SCALE GENOMIC DNA]</scope>
    <source>
        <strain evidence="3 4">BCCO 10_0061</strain>
    </source>
</reference>
<dbReference type="Pfam" id="PF13424">
    <property type="entry name" value="TPR_12"/>
    <property type="match status" value="2"/>
</dbReference>
<gene>
    <name evidence="3" type="ORF">SK854_03725</name>
</gene>
<evidence type="ECO:0000313" key="3">
    <source>
        <dbReference type="EMBL" id="MDX8141206.1"/>
    </source>
</evidence>
<dbReference type="InterPro" id="IPR010982">
    <property type="entry name" value="Lambda_DNA-bd_dom_sf"/>
</dbReference>
<sequence>MTDEFAGAVRRFRLRAGLTQEALAERSGISVSTIRGMETGKRRNPQLASVRQLAAALALRPQEQEDLLSAASAEPAPTPRQLPPELAGFVGRGDALGRLDAVLDGGATSTVVISAISGTAGIGKTTLALHWAHRVADRFPDGQLYADLRGFDPSGAVMAPGEALRAFLEALNVPSRSVPDDVEAQAAKFRTLMAGRAMLVVLDNARDAAQVRPLLPGTPGSLVVVTSRHDLTGLIATTNARSLPLALLSREEAHALLADRLGAERVDAEPAAVAEIIDRCAGLPLALAVVAARAAHTSFSLTAYAAELGGLDGFGSGDEATDLRAVFACSYLALSPAAARAFRLLGLHPGTEISLAAAASVTGLTSARRVMQELTRAHLIVERTPGRFEFHDLLRAYAAEQVQPDERHDALYRLVAHYRYNAEHARAKEHPGRLAEPTLPDGVVAVAYADVTAARSWLKTETPALLAIVRSDHGFPREVVATVRAIANFLDVGGRLSANVDILHRAIALTRDQGQLVALWKLIARVHTRAGRHAEARVLLDQALEVDLVSGDADALGYTYFGLARLVSVQGGHREALDLVSNALACFQESGNSSAEADALNGVAWCLTMLGEFDEALVRAEQAIAAGEVASAGRLDTLGYVEHHRGNHAEAVQHFQTAIGIAENAGDRYMLAEALTHLGETHEAMGNHDEARETWEQAVEEWDALHSPEADALRTRLAHQV</sequence>
<dbReference type="CDD" id="cd00093">
    <property type="entry name" value="HTH_XRE"/>
    <property type="match status" value="1"/>
</dbReference>
<dbReference type="EMBL" id="JAXAVU010000001">
    <property type="protein sequence ID" value="MDX8141206.1"/>
    <property type="molecule type" value="Genomic_DNA"/>
</dbReference>
<dbReference type="InterPro" id="IPR003593">
    <property type="entry name" value="AAA+_ATPase"/>
</dbReference>
<evidence type="ECO:0000259" key="2">
    <source>
        <dbReference type="PROSITE" id="PS50943"/>
    </source>
</evidence>
<feature type="repeat" description="TPR" evidence="1">
    <location>
        <begin position="672"/>
        <end position="705"/>
    </location>
</feature>
<dbReference type="InterPro" id="IPR027417">
    <property type="entry name" value="P-loop_NTPase"/>
</dbReference>
<comment type="caution">
    <text evidence="3">The sequence shown here is derived from an EMBL/GenBank/DDBJ whole genome shotgun (WGS) entry which is preliminary data.</text>
</comment>
<accession>A0ABU4UNX2</accession>
<dbReference type="Gene3D" id="1.10.260.40">
    <property type="entry name" value="lambda repressor-like DNA-binding domains"/>
    <property type="match status" value="1"/>
</dbReference>
<dbReference type="SMART" id="SM00530">
    <property type="entry name" value="HTH_XRE"/>
    <property type="match status" value="1"/>
</dbReference>
<feature type="domain" description="HTH cro/C1-type" evidence="2">
    <location>
        <begin position="9"/>
        <end position="64"/>
    </location>
</feature>
<dbReference type="RefSeq" id="WP_319973514.1">
    <property type="nucleotide sequence ID" value="NZ_JAXAVU010000001.1"/>
</dbReference>
<keyword evidence="4" id="KW-1185">Reference proteome</keyword>
<evidence type="ECO:0000256" key="1">
    <source>
        <dbReference type="PROSITE-ProRule" id="PRU00339"/>
    </source>
</evidence>
<organism evidence="3 4">
    <name type="scientific">Lentzea sokolovensis</name>
    <dbReference type="NCBI Taxonomy" id="3095429"/>
    <lineage>
        <taxon>Bacteria</taxon>
        <taxon>Bacillati</taxon>
        <taxon>Actinomycetota</taxon>
        <taxon>Actinomycetes</taxon>
        <taxon>Pseudonocardiales</taxon>
        <taxon>Pseudonocardiaceae</taxon>
        <taxon>Lentzea</taxon>
    </lineage>
</organism>
<dbReference type="InterPro" id="IPR019734">
    <property type="entry name" value="TPR_rpt"/>
</dbReference>
<dbReference type="PRINTS" id="PR00364">
    <property type="entry name" value="DISEASERSIST"/>
</dbReference>
<proteinExistence type="predicted"/>
<dbReference type="Gene3D" id="1.25.40.10">
    <property type="entry name" value="Tetratricopeptide repeat domain"/>
    <property type="match status" value="2"/>
</dbReference>
<dbReference type="SMART" id="SM00028">
    <property type="entry name" value="TPR"/>
    <property type="match status" value="5"/>
</dbReference>
<dbReference type="PROSITE" id="PS50943">
    <property type="entry name" value="HTH_CROC1"/>
    <property type="match status" value="1"/>
</dbReference>
<dbReference type="Gene3D" id="3.40.50.300">
    <property type="entry name" value="P-loop containing nucleotide triphosphate hydrolases"/>
    <property type="match status" value="1"/>
</dbReference>
<name>A0ABU4UNX2_9PSEU</name>
<dbReference type="Proteomes" id="UP001285352">
    <property type="component" value="Unassembled WGS sequence"/>
</dbReference>
<dbReference type="PROSITE" id="PS50005">
    <property type="entry name" value="TPR"/>
    <property type="match status" value="1"/>
</dbReference>
<dbReference type="Pfam" id="PF13560">
    <property type="entry name" value="HTH_31"/>
    <property type="match status" value="1"/>
</dbReference>
<evidence type="ECO:0000313" key="4">
    <source>
        <dbReference type="Proteomes" id="UP001285352"/>
    </source>
</evidence>
<dbReference type="PANTHER" id="PTHR47691">
    <property type="entry name" value="REGULATOR-RELATED"/>
    <property type="match status" value="1"/>
</dbReference>
<dbReference type="InterPro" id="IPR001387">
    <property type="entry name" value="Cro/C1-type_HTH"/>
</dbReference>
<protein>
    <submittedName>
        <fullName evidence="3">Tetratricopeptide repeat protein</fullName>
    </submittedName>
</protein>
<dbReference type="PANTHER" id="PTHR47691:SF3">
    <property type="entry name" value="HTH-TYPE TRANSCRIPTIONAL REGULATOR RV0890C-RELATED"/>
    <property type="match status" value="1"/>
</dbReference>
<keyword evidence="1" id="KW-0802">TPR repeat</keyword>